<reference evidence="2 3" key="1">
    <citation type="submission" date="2018-11" db="EMBL/GenBank/DDBJ databases">
        <title>YIM 102482-1 draft genome.</title>
        <authorList>
            <person name="Li G."/>
            <person name="Jiang Y."/>
        </authorList>
    </citation>
    <scope>NUCLEOTIDE SEQUENCE [LARGE SCALE GENOMIC DNA]</scope>
    <source>
        <strain evidence="2 3">YIM 102482-1</strain>
    </source>
</reference>
<dbReference type="OrthoDB" id="5405911at2"/>
<proteinExistence type="predicted"/>
<protein>
    <submittedName>
        <fullName evidence="2">N-acetyltransferase</fullName>
    </submittedName>
</protein>
<feature type="domain" description="N-acetyltransferase" evidence="1">
    <location>
        <begin position="13"/>
        <end position="106"/>
    </location>
</feature>
<dbReference type="InterPro" id="IPR031165">
    <property type="entry name" value="GNAT_YJDJ"/>
</dbReference>
<organism evidence="2 3">
    <name type="scientific">Gulosibacter macacae</name>
    <dbReference type="NCBI Taxonomy" id="2488791"/>
    <lineage>
        <taxon>Bacteria</taxon>
        <taxon>Bacillati</taxon>
        <taxon>Actinomycetota</taxon>
        <taxon>Actinomycetes</taxon>
        <taxon>Micrococcales</taxon>
        <taxon>Microbacteriaceae</taxon>
        <taxon>Gulosibacter</taxon>
    </lineage>
</organism>
<comment type="caution">
    <text evidence="2">The sequence shown here is derived from an EMBL/GenBank/DDBJ whole genome shotgun (WGS) entry which is preliminary data.</text>
</comment>
<dbReference type="PANTHER" id="PTHR31435:SF10">
    <property type="entry name" value="BSR4717 PROTEIN"/>
    <property type="match status" value="1"/>
</dbReference>
<gene>
    <name evidence="2" type="ORF">EG850_11585</name>
</gene>
<accession>A0A3P3VYP1</accession>
<keyword evidence="2" id="KW-0808">Transferase</keyword>
<dbReference type="SUPFAM" id="SSF55729">
    <property type="entry name" value="Acyl-CoA N-acyltransferases (Nat)"/>
    <property type="match status" value="1"/>
</dbReference>
<dbReference type="InterPro" id="IPR016181">
    <property type="entry name" value="Acyl_CoA_acyltransferase"/>
</dbReference>
<sequence>MTEPDVSIDNPRIVRGAESRYEIHVDDSGSPAGIAAFVDAPGADGVIERIFPHTVVGEQFGGKGLASKLVRVALDETIADGHRIVAMCPYVASWVEKHPDYQEHVVEATQAHLRALGIR</sequence>
<dbReference type="EMBL" id="RQVS01000017">
    <property type="protein sequence ID" value="RRJ85793.1"/>
    <property type="molecule type" value="Genomic_DNA"/>
</dbReference>
<dbReference type="Pfam" id="PF14542">
    <property type="entry name" value="Acetyltransf_CG"/>
    <property type="match status" value="1"/>
</dbReference>
<dbReference type="Gene3D" id="3.40.630.30">
    <property type="match status" value="1"/>
</dbReference>
<dbReference type="Proteomes" id="UP000274391">
    <property type="component" value="Unassembled WGS sequence"/>
</dbReference>
<dbReference type="PANTHER" id="PTHR31435">
    <property type="entry name" value="PROTEIN NATD1"/>
    <property type="match status" value="1"/>
</dbReference>
<dbReference type="RefSeq" id="WP_124973644.1">
    <property type="nucleotide sequence ID" value="NZ_RQVS01000017.1"/>
</dbReference>
<dbReference type="PROSITE" id="PS51729">
    <property type="entry name" value="GNAT_YJDJ"/>
    <property type="match status" value="1"/>
</dbReference>
<dbReference type="GO" id="GO:0016740">
    <property type="term" value="F:transferase activity"/>
    <property type="evidence" value="ECO:0007669"/>
    <property type="project" value="UniProtKB-KW"/>
</dbReference>
<evidence type="ECO:0000259" key="1">
    <source>
        <dbReference type="PROSITE" id="PS51729"/>
    </source>
</evidence>
<dbReference type="AlphaFoldDB" id="A0A3P3VYP1"/>
<name>A0A3P3VYP1_9MICO</name>
<keyword evidence="3" id="KW-1185">Reference proteome</keyword>
<evidence type="ECO:0000313" key="2">
    <source>
        <dbReference type="EMBL" id="RRJ85793.1"/>
    </source>
</evidence>
<evidence type="ECO:0000313" key="3">
    <source>
        <dbReference type="Proteomes" id="UP000274391"/>
    </source>
</evidence>
<dbReference type="InterPro" id="IPR045057">
    <property type="entry name" value="Gcn5-rel_NAT"/>
</dbReference>